<dbReference type="SUPFAM" id="SSF52374">
    <property type="entry name" value="Nucleotidylyl transferase"/>
    <property type="match status" value="1"/>
</dbReference>
<dbReference type="GO" id="GO:0005524">
    <property type="term" value="F:ATP binding"/>
    <property type="evidence" value="ECO:0007669"/>
    <property type="project" value="UniProtKB-UniRule"/>
</dbReference>
<dbReference type="GO" id="GO:0006430">
    <property type="term" value="P:lysyl-tRNA aminoacylation"/>
    <property type="evidence" value="ECO:0007669"/>
    <property type="project" value="UniProtKB-UniRule"/>
</dbReference>
<dbReference type="Pfam" id="PF01921">
    <property type="entry name" value="tRNA-synt_1f"/>
    <property type="match status" value="1"/>
</dbReference>
<evidence type="ECO:0000256" key="10">
    <source>
        <dbReference type="HAMAP-Rule" id="MF_00177"/>
    </source>
</evidence>
<keyword evidence="4 10" id="KW-0436">Ligase</keyword>
<dbReference type="Pfam" id="PF03483">
    <property type="entry name" value="B3_4"/>
    <property type="match status" value="1"/>
</dbReference>
<dbReference type="SUPFAM" id="SSF48163">
    <property type="entry name" value="An anticodon-binding domain of class I aminoacyl-tRNA synthetases"/>
    <property type="match status" value="1"/>
</dbReference>
<reference evidence="12 13" key="1">
    <citation type="journal article" date="2016" name="Nat. Commun.">
        <title>Thousands of microbial genomes shed light on interconnected biogeochemical processes in an aquifer system.</title>
        <authorList>
            <person name="Anantharaman K."/>
            <person name="Brown C.T."/>
            <person name="Hug L.A."/>
            <person name="Sharon I."/>
            <person name="Castelle C.J."/>
            <person name="Probst A.J."/>
            <person name="Thomas B.C."/>
            <person name="Singh A."/>
            <person name="Wilkins M.J."/>
            <person name="Karaoz U."/>
            <person name="Brodie E.L."/>
            <person name="Williams K.H."/>
            <person name="Hubbard S.S."/>
            <person name="Banfield J.F."/>
        </authorList>
    </citation>
    <scope>NUCLEOTIDE SEQUENCE [LARGE SCALE GENOMIC DNA]</scope>
</reference>
<dbReference type="GO" id="GO:0000049">
    <property type="term" value="F:tRNA binding"/>
    <property type="evidence" value="ECO:0007669"/>
    <property type="project" value="InterPro"/>
</dbReference>
<comment type="similarity">
    <text evidence="2 10">Belongs to the class-I aminoacyl-tRNA synthetase family.</text>
</comment>
<dbReference type="Proteomes" id="UP000177418">
    <property type="component" value="Unassembled WGS sequence"/>
</dbReference>
<dbReference type="InterPro" id="IPR020825">
    <property type="entry name" value="Phe-tRNA_synthase-like_B3/B4"/>
</dbReference>
<dbReference type="Gene3D" id="3.50.40.10">
    <property type="entry name" value="Phenylalanyl-trna Synthetase, Chain B, domain 3"/>
    <property type="match status" value="1"/>
</dbReference>
<dbReference type="InterPro" id="IPR005146">
    <property type="entry name" value="B3/B4_tRNA-bd"/>
</dbReference>
<evidence type="ECO:0000256" key="4">
    <source>
        <dbReference type="ARBA" id="ARBA00022598"/>
    </source>
</evidence>
<evidence type="ECO:0000256" key="7">
    <source>
        <dbReference type="ARBA" id="ARBA00022917"/>
    </source>
</evidence>
<evidence type="ECO:0000313" key="13">
    <source>
        <dbReference type="Proteomes" id="UP000177418"/>
    </source>
</evidence>
<keyword evidence="7 10" id="KW-0648">Protein biosynthesis</keyword>
<dbReference type="InterPro" id="IPR014729">
    <property type="entry name" value="Rossmann-like_a/b/a_fold"/>
</dbReference>
<evidence type="ECO:0000256" key="5">
    <source>
        <dbReference type="ARBA" id="ARBA00022741"/>
    </source>
</evidence>
<evidence type="ECO:0000256" key="8">
    <source>
        <dbReference type="ARBA" id="ARBA00023146"/>
    </source>
</evidence>
<dbReference type="InterPro" id="IPR002904">
    <property type="entry name" value="Lys-tRNA-ligase"/>
</dbReference>
<dbReference type="Gene3D" id="3.40.50.620">
    <property type="entry name" value="HUPs"/>
    <property type="match status" value="2"/>
</dbReference>
<proteinExistence type="inferred from homology"/>
<keyword evidence="8 10" id="KW-0030">Aminoacyl-tRNA synthetase</keyword>
<dbReference type="PANTHER" id="PTHR37940:SF1">
    <property type="entry name" value="LYSINE--TRNA LIGASE"/>
    <property type="match status" value="1"/>
</dbReference>
<dbReference type="GO" id="GO:0004824">
    <property type="term" value="F:lysine-tRNA ligase activity"/>
    <property type="evidence" value="ECO:0007669"/>
    <property type="project" value="UniProtKB-UniRule"/>
</dbReference>
<sequence>MIWVDRMVEEIKKRNLAVEWIDDMKTPSGRIHVGSLLGVVYHDLIYKALIEKGINASFSYVFEDHDPMDGMPPFLDAKKWGKYMGMQLYKIPSPEKGYKNFGQYFALEFKHVFEKINCHPQIIWASDLYLSGKMNDAVTTALNNASTIREIYLRHTKRKLADDWYPFNVVCEKCQKIGTTRVFNWDGVLVHYRCMKDLVSWAVGCGYEGKTSPYDGRGKMPWKVEWPAKWKVIGVTVEGAGKDHMSKGGSHDISSDISQQVFKYSVPYSFIYEWFTIGGKKMSSSKGVGSSAKEVSKILPPELLRFLIVRTPVESHLDFNPYGDTILNLFDEYDRCMNAYFAKKENKIPEGKEGEVLLDFARIIELSAVSSLPKKRVILPRFRTVVNLIKNAIGMGNDLFVQIYNVYERQKGDKLSTEEKEILDKRIKYAKIYLEKYATQSSGDLKIAPTATLSMVQTQFLQQLSEKLSDKLKTKDEIQNIIFDILKKNNLSPREIFKPFYQILNGRDFGPKAGELILEMGIGEAKRKLIGALNNKSNSKSNIKFEFSNLNDSSVFSIDQSVSEKFPSICIGIAIIKNVKIEKTNEKLMADINNFVGEQKNLTNGIIGSYHEIQSYRKLYKATGIDWHSRRPSPEALLRRIALNKGIYSVNNCVDAYNLVVMKYRVSSGAFDLNNIKLPTKLRLATGNEKILLLGDKEGINYKQGEIAYFDQIGGYNIDFNYRDSQRTAVTNETRDLLINVDGIFDITRGQVEKTLKETIETIIKYCGGKVEVVGIVEA</sequence>
<feature type="domain" description="B3/B4 tRNA-binding" evidence="11">
    <location>
        <begin position="615"/>
        <end position="768"/>
    </location>
</feature>
<dbReference type="NCBIfam" id="TIGR00467">
    <property type="entry name" value="lysS_arch"/>
    <property type="match status" value="1"/>
</dbReference>
<comment type="catalytic activity">
    <reaction evidence="9 10">
        <text>tRNA(Lys) + L-lysine + ATP = L-lysyl-tRNA(Lys) + AMP + diphosphate</text>
        <dbReference type="Rhea" id="RHEA:20792"/>
        <dbReference type="Rhea" id="RHEA-COMP:9696"/>
        <dbReference type="Rhea" id="RHEA-COMP:9697"/>
        <dbReference type="ChEBI" id="CHEBI:30616"/>
        <dbReference type="ChEBI" id="CHEBI:32551"/>
        <dbReference type="ChEBI" id="CHEBI:33019"/>
        <dbReference type="ChEBI" id="CHEBI:78442"/>
        <dbReference type="ChEBI" id="CHEBI:78529"/>
        <dbReference type="ChEBI" id="CHEBI:456215"/>
        <dbReference type="EC" id="6.1.1.6"/>
    </reaction>
</comment>
<comment type="caution">
    <text evidence="12">The sequence shown here is derived from an EMBL/GenBank/DDBJ whole genome shotgun (WGS) entry which is preliminary data.</text>
</comment>
<dbReference type="EMBL" id="MGAV01000015">
    <property type="protein sequence ID" value="OGK54443.1"/>
    <property type="molecule type" value="Genomic_DNA"/>
</dbReference>
<dbReference type="InterPro" id="IPR020751">
    <property type="entry name" value="aa-tRNA-synth_I_codon-bd_sub2"/>
</dbReference>
<evidence type="ECO:0000256" key="1">
    <source>
        <dbReference type="ARBA" id="ARBA00004496"/>
    </source>
</evidence>
<dbReference type="InterPro" id="IPR008925">
    <property type="entry name" value="aa_tRNA-synth_I_cd-bd_sf"/>
</dbReference>
<dbReference type="Gene3D" id="1.10.10.770">
    <property type="match status" value="1"/>
</dbReference>
<dbReference type="AlphaFoldDB" id="A0A1F7JFQ7"/>
<keyword evidence="3 10" id="KW-0963">Cytoplasm</keyword>
<dbReference type="GO" id="GO:0005737">
    <property type="term" value="C:cytoplasm"/>
    <property type="evidence" value="ECO:0007669"/>
    <property type="project" value="UniProtKB-SubCell"/>
</dbReference>
<dbReference type="Gene3D" id="1.10.10.350">
    <property type="match status" value="1"/>
</dbReference>
<dbReference type="GO" id="GO:0004826">
    <property type="term" value="F:phenylalanine-tRNA ligase activity"/>
    <property type="evidence" value="ECO:0007669"/>
    <property type="project" value="InterPro"/>
</dbReference>
<evidence type="ECO:0000256" key="2">
    <source>
        <dbReference type="ARBA" id="ARBA00005594"/>
    </source>
</evidence>
<protein>
    <recommendedName>
        <fullName evidence="10">Lysine--tRNA ligase</fullName>
        <ecNumber evidence="10">6.1.1.6</ecNumber>
    </recommendedName>
    <alternativeName>
        <fullName evidence="10">Lysyl-tRNA synthetase</fullName>
        <shortName evidence="10">LysRS</shortName>
    </alternativeName>
</protein>
<feature type="short sequence motif" description="'KMSKS' region" evidence="10">
    <location>
        <begin position="281"/>
        <end position="285"/>
    </location>
</feature>
<dbReference type="PANTHER" id="PTHR37940">
    <property type="entry name" value="LYSINE--TRNA LIGASE"/>
    <property type="match status" value="1"/>
</dbReference>
<keyword evidence="6 10" id="KW-0067">ATP-binding</keyword>
<evidence type="ECO:0000256" key="3">
    <source>
        <dbReference type="ARBA" id="ARBA00022490"/>
    </source>
</evidence>
<evidence type="ECO:0000256" key="6">
    <source>
        <dbReference type="ARBA" id="ARBA00022840"/>
    </source>
</evidence>
<dbReference type="SUPFAM" id="SSF56037">
    <property type="entry name" value="PheT/TilS domain"/>
    <property type="match status" value="1"/>
</dbReference>
<dbReference type="HAMAP" id="MF_00177">
    <property type="entry name" value="Lys_tRNA_synth_class1"/>
    <property type="match status" value="1"/>
</dbReference>
<gene>
    <name evidence="10" type="primary">lysS</name>
    <name evidence="12" type="ORF">A3H78_06085</name>
</gene>
<keyword evidence="5 10" id="KW-0547">Nucleotide-binding</keyword>
<evidence type="ECO:0000256" key="9">
    <source>
        <dbReference type="ARBA" id="ARBA00048573"/>
    </source>
</evidence>
<dbReference type="SMART" id="SM00873">
    <property type="entry name" value="B3_4"/>
    <property type="match status" value="1"/>
</dbReference>
<comment type="subcellular location">
    <subcellularLocation>
        <location evidence="1 10">Cytoplasm</location>
    </subcellularLocation>
</comment>
<evidence type="ECO:0000259" key="11">
    <source>
        <dbReference type="SMART" id="SM00873"/>
    </source>
</evidence>
<accession>A0A1F7JFQ7</accession>
<dbReference type="EC" id="6.1.1.6" evidence="10"/>
<feature type="short sequence motif" description="'HIGH' region" evidence="10">
    <location>
        <begin position="27"/>
        <end position="35"/>
    </location>
</feature>
<comment type="caution">
    <text evidence="10">Lacks conserved residue(s) required for the propagation of feature annotation.</text>
</comment>
<organism evidence="12 13">
    <name type="scientific">Candidatus Roizmanbacteria bacterium RIFCSPLOWO2_02_FULL_36_11</name>
    <dbReference type="NCBI Taxonomy" id="1802071"/>
    <lineage>
        <taxon>Bacteria</taxon>
        <taxon>Candidatus Roizmaniibacteriota</taxon>
    </lineage>
</organism>
<evidence type="ECO:0000313" key="12">
    <source>
        <dbReference type="EMBL" id="OGK54443.1"/>
    </source>
</evidence>
<name>A0A1F7JFQ7_9BACT</name>